<organism evidence="13">
    <name type="scientific">marine metagenome</name>
    <dbReference type="NCBI Taxonomy" id="408172"/>
    <lineage>
        <taxon>unclassified sequences</taxon>
        <taxon>metagenomes</taxon>
        <taxon>ecological metagenomes</taxon>
    </lineage>
</organism>
<keyword evidence="10 11" id="KW-0472">Membrane</keyword>
<dbReference type="InterPro" id="IPR000454">
    <property type="entry name" value="ATP_synth_F0_csu"/>
</dbReference>
<dbReference type="PRINTS" id="PR00124">
    <property type="entry name" value="ATPASEC"/>
</dbReference>
<feature type="transmembrane region" description="Helical" evidence="11">
    <location>
        <begin position="87"/>
        <end position="111"/>
    </location>
</feature>
<dbReference type="InterPro" id="IPR038662">
    <property type="entry name" value="ATP_synth_F0_csu_sf"/>
</dbReference>
<feature type="domain" description="V-ATPase proteolipid subunit C-like" evidence="12">
    <location>
        <begin position="45"/>
        <end position="108"/>
    </location>
</feature>
<comment type="similarity">
    <text evidence="2">Belongs to the ATPase C chain family.</text>
</comment>
<evidence type="ECO:0000256" key="2">
    <source>
        <dbReference type="ARBA" id="ARBA00006704"/>
    </source>
</evidence>
<dbReference type="GO" id="GO:0015986">
    <property type="term" value="P:proton motive force-driven ATP synthesis"/>
    <property type="evidence" value="ECO:0007669"/>
    <property type="project" value="InterPro"/>
</dbReference>
<accession>A0A382C591</accession>
<evidence type="ECO:0000256" key="11">
    <source>
        <dbReference type="SAM" id="Phobius"/>
    </source>
</evidence>
<dbReference type="PROSITE" id="PS00605">
    <property type="entry name" value="ATPASE_C"/>
    <property type="match status" value="1"/>
</dbReference>
<evidence type="ECO:0000256" key="9">
    <source>
        <dbReference type="ARBA" id="ARBA00023121"/>
    </source>
</evidence>
<evidence type="ECO:0000313" key="13">
    <source>
        <dbReference type="EMBL" id="SVB20871.1"/>
    </source>
</evidence>
<keyword evidence="5 11" id="KW-0812">Transmembrane</keyword>
<evidence type="ECO:0000256" key="4">
    <source>
        <dbReference type="ARBA" id="ARBA00022547"/>
    </source>
</evidence>
<proteinExistence type="inferred from homology"/>
<evidence type="ECO:0000259" key="12">
    <source>
        <dbReference type="Pfam" id="PF00137"/>
    </source>
</evidence>
<keyword evidence="4" id="KW-0138">CF(0)</keyword>
<sequence>MSRKNGLVALSALFLIMVATPAIAAPMQDEGAATGPEDVKMAISLAAAFAMGIASGACGLGQGRAVAAACDGMARNPSAGGQIRGSLIIGLVLIESLAIYTLLIGLVLIFLKWGT</sequence>
<dbReference type="GO" id="GO:0008289">
    <property type="term" value="F:lipid binding"/>
    <property type="evidence" value="ECO:0007669"/>
    <property type="project" value="UniProtKB-KW"/>
</dbReference>
<keyword evidence="6" id="KW-0375">Hydrogen ion transport</keyword>
<protein>
    <recommendedName>
        <fullName evidence="12">V-ATPase proteolipid subunit C-like domain-containing protein</fullName>
    </recommendedName>
</protein>
<dbReference type="InterPro" id="IPR020537">
    <property type="entry name" value="ATP_synth_F0_csu_DDCD_BS"/>
</dbReference>
<evidence type="ECO:0000256" key="10">
    <source>
        <dbReference type="ARBA" id="ARBA00023136"/>
    </source>
</evidence>
<dbReference type="SUPFAM" id="SSF81333">
    <property type="entry name" value="F1F0 ATP synthase subunit C"/>
    <property type="match status" value="1"/>
</dbReference>
<dbReference type="EMBL" id="UINC01032731">
    <property type="protein sequence ID" value="SVB20871.1"/>
    <property type="molecule type" value="Genomic_DNA"/>
</dbReference>
<dbReference type="GO" id="GO:0045259">
    <property type="term" value="C:proton-transporting ATP synthase complex"/>
    <property type="evidence" value="ECO:0007669"/>
    <property type="project" value="UniProtKB-KW"/>
</dbReference>
<keyword evidence="9" id="KW-0446">Lipid-binding</keyword>
<dbReference type="Pfam" id="PF00137">
    <property type="entry name" value="ATP-synt_C"/>
    <property type="match status" value="1"/>
</dbReference>
<dbReference type="InterPro" id="IPR002379">
    <property type="entry name" value="ATPase_proteolipid_c-like_dom"/>
</dbReference>
<evidence type="ECO:0000256" key="5">
    <source>
        <dbReference type="ARBA" id="ARBA00022692"/>
    </source>
</evidence>
<gene>
    <name evidence="13" type="ORF">METZ01_LOCUS173725</name>
</gene>
<evidence type="ECO:0000256" key="8">
    <source>
        <dbReference type="ARBA" id="ARBA00023065"/>
    </source>
</evidence>
<dbReference type="CDD" id="cd18121">
    <property type="entry name" value="ATP-synt_Fo_c"/>
    <property type="match status" value="1"/>
</dbReference>
<dbReference type="GO" id="GO:0015078">
    <property type="term" value="F:proton transmembrane transporter activity"/>
    <property type="evidence" value="ECO:0007669"/>
    <property type="project" value="InterPro"/>
</dbReference>
<evidence type="ECO:0000256" key="3">
    <source>
        <dbReference type="ARBA" id="ARBA00022448"/>
    </source>
</evidence>
<dbReference type="Gene3D" id="1.20.20.10">
    <property type="entry name" value="F1F0 ATP synthase subunit C"/>
    <property type="match status" value="1"/>
</dbReference>
<evidence type="ECO:0000256" key="6">
    <source>
        <dbReference type="ARBA" id="ARBA00022781"/>
    </source>
</evidence>
<reference evidence="13" key="1">
    <citation type="submission" date="2018-05" db="EMBL/GenBank/DDBJ databases">
        <authorList>
            <person name="Lanie J.A."/>
            <person name="Ng W.-L."/>
            <person name="Kazmierczak K.M."/>
            <person name="Andrzejewski T.M."/>
            <person name="Davidsen T.M."/>
            <person name="Wayne K.J."/>
            <person name="Tettelin H."/>
            <person name="Glass J.I."/>
            <person name="Rusch D."/>
            <person name="Podicherti R."/>
            <person name="Tsui H.-C.T."/>
            <person name="Winkler M.E."/>
        </authorList>
    </citation>
    <scope>NUCLEOTIDE SEQUENCE</scope>
</reference>
<feature type="transmembrane region" description="Helical" evidence="11">
    <location>
        <begin position="43"/>
        <end position="66"/>
    </location>
</feature>
<name>A0A382C591_9ZZZZ</name>
<comment type="subcellular location">
    <subcellularLocation>
        <location evidence="1">Membrane</location>
        <topology evidence="1">Multi-pass membrane protein</topology>
    </subcellularLocation>
</comment>
<dbReference type="InterPro" id="IPR035921">
    <property type="entry name" value="F/V-ATP_Csub_sf"/>
</dbReference>
<keyword evidence="7 11" id="KW-1133">Transmembrane helix</keyword>
<dbReference type="AlphaFoldDB" id="A0A382C591"/>
<dbReference type="HAMAP" id="MF_01396">
    <property type="entry name" value="ATP_synth_c_bact"/>
    <property type="match status" value="1"/>
</dbReference>
<evidence type="ECO:0000256" key="1">
    <source>
        <dbReference type="ARBA" id="ARBA00004141"/>
    </source>
</evidence>
<keyword evidence="8" id="KW-0406">Ion transport</keyword>
<evidence type="ECO:0000256" key="7">
    <source>
        <dbReference type="ARBA" id="ARBA00022989"/>
    </source>
</evidence>
<dbReference type="GO" id="GO:0033177">
    <property type="term" value="C:proton-transporting two-sector ATPase complex, proton-transporting domain"/>
    <property type="evidence" value="ECO:0007669"/>
    <property type="project" value="InterPro"/>
</dbReference>
<keyword evidence="3" id="KW-0813">Transport</keyword>